<sequence>MYADIRELISVDDAMEDLNLGPNGGLMYCMEYPLLFFEYFEVSLSKACSVTVLVASILFMQLEDNLDDWLEEELDNFLDDDYLVFDCPGIILYKLEFHLALLLIVFSTAPWKWEENFHYGPLVETTLSPRNLGESAPAEKSSKSTEPRWKHSDFETMLSPQNHGGSVPAGKSFKSTELLKVALSLMQSMDGSALAEVDDVTHGVRNSLRKEKNGASS</sequence>
<dbReference type="Gene3D" id="3.40.50.300">
    <property type="entry name" value="P-loop containing nucleotide triphosphate hydrolases"/>
    <property type="match status" value="1"/>
</dbReference>
<comment type="function">
    <text evidence="5">Small GTPase required for proper nuclear import of RNA polymerase II and III (RNAPII and RNAPIII). May act at an RNAP assembly step prior to nuclear import.</text>
</comment>
<reference evidence="7 8" key="1">
    <citation type="journal article" date="2022" name="Nat. Plants">
        <title>Genomes of leafy and leafless Platanthera orchids illuminate the evolution of mycoheterotrophy.</title>
        <authorList>
            <person name="Li M.H."/>
            <person name="Liu K.W."/>
            <person name="Li Z."/>
            <person name="Lu H.C."/>
            <person name="Ye Q.L."/>
            <person name="Zhang D."/>
            <person name="Wang J.Y."/>
            <person name="Li Y.F."/>
            <person name="Zhong Z.M."/>
            <person name="Liu X."/>
            <person name="Yu X."/>
            <person name="Liu D.K."/>
            <person name="Tu X.D."/>
            <person name="Liu B."/>
            <person name="Hao Y."/>
            <person name="Liao X.Y."/>
            <person name="Jiang Y.T."/>
            <person name="Sun W.H."/>
            <person name="Chen J."/>
            <person name="Chen Y.Q."/>
            <person name="Ai Y."/>
            <person name="Zhai J.W."/>
            <person name="Wu S.S."/>
            <person name="Zhou Z."/>
            <person name="Hsiao Y.Y."/>
            <person name="Wu W.L."/>
            <person name="Chen Y.Y."/>
            <person name="Lin Y.F."/>
            <person name="Hsu J.L."/>
            <person name="Li C.Y."/>
            <person name="Wang Z.W."/>
            <person name="Zhao X."/>
            <person name="Zhong W.Y."/>
            <person name="Ma X.K."/>
            <person name="Ma L."/>
            <person name="Huang J."/>
            <person name="Chen G.Z."/>
            <person name="Huang M.Z."/>
            <person name="Huang L."/>
            <person name="Peng D.H."/>
            <person name="Luo Y.B."/>
            <person name="Zou S.Q."/>
            <person name="Chen S.P."/>
            <person name="Lan S."/>
            <person name="Tsai W.C."/>
            <person name="Van de Peer Y."/>
            <person name="Liu Z.J."/>
        </authorList>
    </citation>
    <scope>NUCLEOTIDE SEQUENCE [LARGE SCALE GENOMIC DNA]</scope>
    <source>
        <strain evidence="7">Lor287</strain>
    </source>
</reference>
<feature type="region of interest" description="Disordered" evidence="6">
    <location>
        <begin position="196"/>
        <end position="217"/>
    </location>
</feature>
<keyword evidence="2 5" id="KW-0547">Nucleotide-binding</keyword>
<protein>
    <recommendedName>
        <fullName evidence="5">GPN-loop GTPase 3</fullName>
    </recommendedName>
</protein>
<dbReference type="EMBL" id="JBBWWQ010000005">
    <property type="protein sequence ID" value="KAK8946349.1"/>
    <property type="molecule type" value="Genomic_DNA"/>
</dbReference>
<comment type="subunit">
    <text evidence="5">Binds to RNA polymerase II (RNAPII).</text>
</comment>
<dbReference type="AlphaFoldDB" id="A0AAP0BNN2"/>
<evidence type="ECO:0000313" key="7">
    <source>
        <dbReference type="EMBL" id="KAK8946349.1"/>
    </source>
</evidence>
<evidence type="ECO:0000256" key="4">
    <source>
        <dbReference type="ARBA" id="ARBA00023134"/>
    </source>
</evidence>
<feature type="compositionally biased region" description="Basic and acidic residues" evidence="6">
    <location>
        <begin position="208"/>
        <end position="217"/>
    </location>
</feature>
<dbReference type="Pfam" id="PF03029">
    <property type="entry name" value="ATP_bind_1"/>
    <property type="match status" value="1"/>
</dbReference>
<evidence type="ECO:0000256" key="2">
    <source>
        <dbReference type="ARBA" id="ARBA00022741"/>
    </source>
</evidence>
<keyword evidence="8" id="KW-1185">Reference proteome</keyword>
<keyword evidence="4 5" id="KW-0342">GTP-binding</keyword>
<organism evidence="7 8">
    <name type="scientific">Platanthera zijinensis</name>
    <dbReference type="NCBI Taxonomy" id="2320716"/>
    <lineage>
        <taxon>Eukaryota</taxon>
        <taxon>Viridiplantae</taxon>
        <taxon>Streptophyta</taxon>
        <taxon>Embryophyta</taxon>
        <taxon>Tracheophyta</taxon>
        <taxon>Spermatophyta</taxon>
        <taxon>Magnoliopsida</taxon>
        <taxon>Liliopsida</taxon>
        <taxon>Asparagales</taxon>
        <taxon>Orchidaceae</taxon>
        <taxon>Orchidoideae</taxon>
        <taxon>Orchideae</taxon>
        <taxon>Orchidinae</taxon>
        <taxon>Platanthera</taxon>
    </lineage>
</organism>
<feature type="compositionally biased region" description="Basic and acidic residues" evidence="6">
    <location>
        <begin position="140"/>
        <end position="154"/>
    </location>
</feature>
<comment type="similarity">
    <text evidence="1 5">Belongs to the GPN-loop GTPase family.</text>
</comment>
<dbReference type="InterPro" id="IPR004130">
    <property type="entry name" value="Gpn"/>
</dbReference>
<name>A0AAP0BNN2_9ASPA</name>
<keyword evidence="3 5" id="KW-0378">Hydrolase</keyword>
<evidence type="ECO:0000256" key="1">
    <source>
        <dbReference type="ARBA" id="ARBA00005290"/>
    </source>
</evidence>
<feature type="region of interest" description="Disordered" evidence="6">
    <location>
        <begin position="130"/>
        <end position="171"/>
    </location>
</feature>
<dbReference type="PANTHER" id="PTHR21231">
    <property type="entry name" value="XPA-BINDING PROTEIN 1-RELATED"/>
    <property type="match status" value="1"/>
</dbReference>
<evidence type="ECO:0000313" key="8">
    <source>
        <dbReference type="Proteomes" id="UP001418222"/>
    </source>
</evidence>
<dbReference type="InterPro" id="IPR027417">
    <property type="entry name" value="P-loop_NTPase"/>
</dbReference>
<accession>A0AAP0BNN2</accession>
<dbReference type="PANTHER" id="PTHR21231:SF7">
    <property type="entry name" value="GPN-LOOP GTPASE 3"/>
    <property type="match status" value="1"/>
</dbReference>
<dbReference type="GO" id="GO:0003924">
    <property type="term" value="F:GTPase activity"/>
    <property type="evidence" value="ECO:0007669"/>
    <property type="project" value="TreeGrafter"/>
</dbReference>
<gene>
    <name evidence="7" type="ORF">KSP39_PZI007406</name>
</gene>
<proteinExistence type="inferred from homology"/>
<comment type="caution">
    <text evidence="7">The sequence shown here is derived from an EMBL/GenBank/DDBJ whole genome shotgun (WGS) entry which is preliminary data.</text>
</comment>
<evidence type="ECO:0000256" key="5">
    <source>
        <dbReference type="RuleBase" id="RU365059"/>
    </source>
</evidence>
<dbReference type="GO" id="GO:0005525">
    <property type="term" value="F:GTP binding"/>
    <property type="evidence" value="ECO:0007669"/>
    <property type="project" value="UniProtKB-KW"/>
</dbReference>
<evidence type="ECO:0000256" key="6">
    <source>
        <dbReference type="SAM" id="MobiDB-lite"/>
    </source>
</evidence>
<evidence type="ECO:0000256" key="3">
    <source>
        <dbReference type="ARBA" id="ARBA00022801"/>
    </source>
</evidence>
<dbReference type="Proteomes" id="UP001418222">
    <property type="component" value="Unassembled WGS sequence"/>
</dbReference>